<feature type="transmembrane region" description="Helical" evidence="1">
    <location>
        <begin position="79"/>
        <end position="97"/>
    </location>
</feature>
<name>A0ABQ4TG35_9HYPH</name>
<feature type="transmembrane region" description="Helical" evidence="1">
    <location>
        <begin position="49"/>
        <end position="67"/>
    </location>
</feature>
<gene>
    <name evidence="2" type="ORF">EKPJFOCH_0451</name>
</gene>
<accession>A0ABQ4TG35</accession>
<evidence type="ECO:0000313" key="3">
    <source>
        <dbReference type="Proteomes" id="UP001055101"/>
    </source>
</evidence>
<dbReference type="EMBL" id="BPRA01000002">
    <property type="protein sequence ID" value="GJE53981.1"/>
    <property type="molecule type" value="Genomic_DNA"/>
</dbReference>
<dbReference type="Pfam" id="PF05656">
    <property type="entry name" value="DUF805"/>
    <property type="match status" value="1"/>
</dbReference>
<comment type="caution">
    <text evidence="2">The sequence shown here is derived from an EMBL/GenBank/DDBJ whole genome shotgun (WGS) entry which is preliminary data.</text>
</comment>
<keyword evidence="3" id="KW-1185">Reference proteome</keyword>
<keyword evidence="1" id="KW-0812">Transmembrane</keyword>
<keyword evidence="1" id="KW-1133">Transmembrane helix</keyword>
<feature type="transmembrane region" description="Helical" evidence="1">
    <location>
        <begin position="21"/>
        <end position="43"/>
    </location>
</feature>
<reference evidence="2" key="1">
    <citation type="journal article" date="2021" name="Front. Microbiol.">
        <title>Comprehensive Comparative Genomics and Phenotyping of Methylobacterium Species.</title>
        <authorList>
            <person name="Alessa O."/>
            <person name="Ogura Y."/>
            <person name="Fujitani Y."/>
            <person name="Takami H."/>
            <person name="Hayashi T."/>
            <person name="Sahin N."/>
            <person name="Tani A."/>
        </authorList>
    </citation>
    <scope>NUCLEOTIDE SEQUENCE</scope>
    <source>
        <strain evidence="2">DSM 23674</strain>
    </source>
</reference>
<feature type="transmembrane region" description="Helical" evidence="1">
    <location>
        <begin position="103"/>
        <end position="123"/>
    </location>
</feature>
<dbReference type="Proteomes" id="UP001055101">
    <property type="component" value="Unassembled WGS sequence"/>
</dbReference>
<reference evidence="2" key="2">
    <citation type="submission" date="2021-08" db="EMBL/GenBank/DDBJ databases">
        <authorList>
            <person name="Tani A."/>
            <person name="Ola A."/>
            <person name="Ogura Y."/>
            <person name="Katsura K."/>
            <person name="Hayashi T."/>
        </authorList>
    </citation>
    <scope>NUCLEOTIDE SEQUENCE</scope>
    <source>
        <strain evidence="2">DSM 23674</strain>
    </source>
</reference>
<proteinExistence type="predicted"/>
<dbReference type="RefSeq" id="WP_238230583.1">
    <property type="nucleotide sequence ID" value="NZ_BPRA01000002.1"/>
</dbReference>
<sequence length="145" mass="15739">MSAARITAWFDPRGRLSRRAYGRRVICLLLLSAVLFCVAVALGAQGWRAGAFAAMGCIVALWLASLAQTIRRLHDRGRTGWWLSLPLALTALGVLPVETQADAHPVAVVTYTLATLVASLWFLSETFGRRGLPGPNRHGSDPCDR</sequence>
<evidence type="ECO:0000256" key="1">
    <source>
        <dbReference type="SAM" id="Phobius"/>
    </source>
</evidence>
<dbReference type="PANTHER" id="PTHR34980">
    <property type="entry name" value="INNER MEMBRANE PROTEIN-RELATED-RELATED"/>
    <property type="match status" value="1"/>
</dbReference>
<dbReference type="InterPro" id="IPR008523">
    <property type="entry name" value="DUF805"/>
</dbReference>
<dbReference type="PANTHER" id="PTHR34980:SF3">
    <property type="entry name" value="BLR8105 PROTEIN"/>
    <property type="match status" value="1"/>
</dbReference>
<organism evidence="2 3">
    <name type="scientific">Methylobacterium thuringiense</name>
    <dbReference type="NCBI Taxonomy" id="1003091"/>
    <lineage>
        <taxon>Bacteria</taxon>
        <taxon>Pseudomonadati</taxon>
        <taxon>Pseudomonadota</taxon>
        <taxon>Alphaproteobacteria</taxon>
        <taxon>Hyphomicrobiales</taxon>
        <taxon>Methylobacteriaceae</taxon>
        <taxon>Methylobacterium</taxon>
    </lineage>
</organism>
<keyword evidence="1" id="KW-0472">Membrane</keyword>
<evidence type="ECO:0000313" key="2">
    <source>
        <dbReference type="EMBL" id="GJE53981.1"/>
    </source>
</evidence>
<protein>
    <recommendedName>
        <fullName evidence="4">DUF805 domain-containing protein</fullName>
    </recommendedName>
</protein>
<evidence type="ECO:0008006" key="4">
    <source>
        <dbReference type="Google" id="ProtNLM"/>
    </source>
</evidence>